<dbReference type="EMBL" id="CP066744">
    <property type="protein sequence ID" value="QQK07687.1"/>
    <property type="molecule type" value="Genomic_DNA"/>
</dbReference>
<accession>A0AC61MQ13</accession>
<name>A0AC61MQ13_9FIRM</name>
<organism evidence="1 2">
    <name type="scientific">Miniphocaeibacter halophilus</name>
    <dbReference type="NCBI Taxonomy" id="2931922"/>
    <lineage>
        <taxon>Bacteria</taxon>
        <taxon>Bacillati</taxon>
        <taxon>Bacillota</taxon>
        <taxon>Tissierellia</taxon>
        <taxon>Tissierellales</taxon>
        <taxon>Peptoniphilaceae</taxon>
        <taxon>Miniphocaeibacter</taxon>
    </lineage>
</organism>
<gene>
    <name evidence="1" type="primary">dprA</name>
    <name evidence="1" type="ORF">JFY71_10410</name>
</gene>
<dbReference type="Proteomes" id="UP000595814">
    <property type="component" value="Chromosome"/>
</dbReference>
<keyword evidence="2" id="KW-1185">Reference proteome</keyword>
<sequence length="354" mass="40211">MDRNIVLFLNAIGISNRNIQKILKLFNSYKDFKSNYKLLYELDNIDKRTVKKIINNIDFNISDYIKRIKKLNVNIVFYDDDNYPKNLRFIDDYPLILYYRGTLLEDDYLGVSIVGARKCTSYGSWACSKIAKELSYYNIPIISGLAYGIDKIAHETALQNNNRTIAVLGNGIDIIYPKNNYKVYNEILKNGAIITEYPLGTQPLGYNFPYRNRIISGIGQGVVVIEAMEKSGTLITANYAAEQGKEVFALPGNINSLYSKGTNLLIKDGAKILISIDDILEEIEYRDVKKDSINIQFSNDEEKIIYNELLKEPKTANELSITTNIKIDNINVVLTILELNGYIIELKGGKFSTV</sequence>
<protein>
    <submittedName>
        <fullName evidence="1">DNA-protecting protein DprA</fullName>
    </submittedName>
</protein>
<proteinExistence type="predicted"/>
<evidence type="ECO:0000313" key="2">
    <source>
        <dbReference type="Proteomes" id="UP000595814"/>
    </source>
</evidence>
<evidence type="ECO:0000313" key="1">
    <source>
        <dbReference type="EMBL" id="QQK07687.1"/>
    </source>
</evidence>
<reference evidence="1 2" key="1">
    <citation type="journal article" date="2022" name="Int. J. Syst. Evol. Microbiol.">
        <title>Miniphocaeibacter halophilus sp. nov., an ammonium-tolerant acetate-producing bacterium isolated from a biogas system.</title>
        <authorList>
            <person name="Schnurer A."/>
            <person name="Singh A."/>
            <person name="Bi S."/>
            <person name="Qiao W."/>
            <person name="Westerholm M."/>
        </authorList>
    </citation>
    <scope>NUCLEOTIDE SEQUENCE [LARGE SCALE GENOMIC DNA]</scope>
    <source>
        <strain evidence="1 2">AMB_01</strain>
    </source>
</reference>